<keyword evidence="12 21" id="KW-0418">Kinase</keyword>
<keyword evidence="13" id="KW-0378">Hydrolase</keyword>
<accession>A0A1W0WYY4</accession>
<dbReference type="Gene3D" id="3.30.200.20">
    <property type="entry name" value="Phosphorylase Kinase, domain 1"/>
    <property type="match status" value="1"/>
</dbReference>
<evidence type="ECO:0000256" key="12">
    <source>
        <dbReference type="ARBA" id="ARBA00022777"/>
    </source>
</evidence>
<sequence>MEISARHPGETTKKLPIDCDSADDDGFTDEEDEYEASFFMSHGDLETTDFSGKEMGFRDSACVSGGKTFQPRSLDRFASNLEFGEYYEGPKMSRNTLNAFSANLRKTEKDTVRVKDKMDRATVEQVLDPRTRMILYKLLNKHAFTGIDGCISTGKEANVYHAEDAEGKHLAIKIYKTSILTFKDRDKYVSGEFRWRQGYSRHNPRKMVRTWAEKEMRNLIRLRQGGVQVPETIILRGHVLVMEFIGENGWPSPKLKDVALTFEKAVELYSDCVLMMRNMFQDCRLVHADLSEFNILYHKEKLCIIDVSQSVEHDHPHALEFLRMDCTNMTNYFQKNGVSTLSVRELFEFITNTATVSKANEIETRDRLLKRAVDRENELTEEEKVAEEVFKKSFIPQKLRDVLQYEREAEQLKLEAGEEISGILNGGVPKYGNGAAEDIAVEDDESDSCSEASGSDEAGEEKDPAGGDVLKTDNPLFLRPRDESPNSKKERKKAIREQQREKRQKKIPKHVKKRQEKISKEGRPAK</sequence>
<keyword evidence="14 21" id="KW-0067">ATP-binding</keyword>
<dbReference type="OrthoDB" id="205248at2759"/>
<keyword evidence="7" id="KW-0690">Ribosome biogenesis</keyword>
<keyword evidence="28" id="KW-1185">Reference proteome</keyword>
<keyword evidence="9 21" id="KW-0808">Transferase</keyword>
<keyword evidence="8 21" id="KW-0723">Serine/threonine-protein kinase</keyword>
<comment type="function">
    <text evidence="19">Involved in the final steps of cytoplasmic maturation of the 40S ribosomal subunit. Involved in processing of 18S-E pre-rRNA to the mature 18S rRNA. Required for the recycling of NOB1 and PNO1 from the late 40S precursor. The association with the very late 40S subunit intermediate may involve a translation-like checkpoint point cycle preceeding the binding to the 60S ribosomal subunit. Despite the protein kinase domain is proposed to act predominantly as an ATPase. The catalytic activity regulates its dynamic association with the 40S subunit. In addition to its role in ribosomal biogenesis acts as an adapter protein by recruiting NCL/nucleolin the to PRMT5 complex for its symmetrical methylation.</text>
</comment>
<evidence type="ECO:0000259" key="26">
    <source>
        <dbReference type="SMART" id="SM00090"/>
    </source>
</evidence>
<feature type="domain" description="RIO kinase" evidence="26">
    <location>
        <begin position="116"/>
        <end position="352"/>
    </location>
</feature>
<dbReference type="PROSITE" id="PS01245">
    <property type="entry name" value="RIO1"/>
    <property type="match status" value="1"/>
</dbReference>
<comment type="catalytic activity">
    <reaction evidence="17 21">
        <text>L-seryl-[protein] + ATP = O-phospho-L-seryl-[protein] + ADP + H(+)</text>
        <dbReference type="Rhea" id="RHEA:17989"/>
        <dbReference type="Rhea" id="RHEA-COMP:9863"/>
        <dbReference type="Rhea" id="RHEA-COMP:11604"/>
        <dbReference type="ChEBI" id="CHEBI:15378"/>
        <dbReference type="ChEBI" id="CHEBI:29999"/>
        <dbReference type="ChEBI" id="CHEBI:30616"/>
        <dbReference type="ChEBI" id="CHEBI:83421"/>
        <dbReference type="ChEBI" id="CHEBI:456216"/>
        <dbReference type="EC" id="2.7.11.1"/>
    </reaction>
</comment>
<comment type="cofactor">
    <cofactor evidence="1 24">
        <name>Mg(2+)</name>
        <dbReference type="ChEBI" id="CHEBI:18420"/>
    </cofactor>
</comment>
<dbReference type="Pfam" id="PF01163">
    <property type="entry name" value="RIO1"/>
    <property type="match status" value="1"/>
</dbReference>
<dbReference type="Proteomes" id="UP000192578">
    <property type="component" value="Unassembled WGS sequence"/>
</dbReference>
<evidence type="ECO:0000256" key="10">
    <source>
        <dbReference type="ARBA" id="ARBA00022723"/>
    </source>
</evidence>
<dbReference type="GO" id="GO:0005524">
    <property type="term" value="F:ATP binding"/>
    <property type="evidence" value="ECO:0007669"/>
    <property type="project" value="UniProtKB-KW"/>
</dbReference>
<feature type="binding site" evidence="24">
    <location>
        <position position="306"/>
    </location>
    <ligand>
        <name>Mg(2+)</name>
        <dbReference type="ChEBI" id="CHEBI:18420"/>
    </ligand>
</feature>
<dbReference type="PANTHER" id="PTHR45723">
    <property type="entry name" value="SERINE/THREONINE-PROTEIN KINASE RIO1"/>
    <property type="match status" value="1"/>
</dbReference>
<dbReference type="Gene3D" id="1.10.510.10">
    <property type="entry name" value="Transferase(Phosphotransferase) domain 1"/>
    <property type="match status" value="1"/>
</dbReference>
<proteinExistence type="inferred from homology"/>
<feature type="binding site" evidence="23">
    <location>
        <position position="245"/>
    </location>
    <ligand>
        <name>ATP</name>
        <dbReference type="ChEBI" id="CHEBI:30616"/>
    </ligand>
</feature>
<keyword evidence="10" id="KW-0479">Metal-binding</keyword>
<evidence type="ECO:0000256" key="23">
    <source>
        <dbReference type="PIRSR" id="PIRSR038147-2"/>
    </source>
</evidence>
<evidence type="ECO:0000256" key="5">
    <source>
        <dbReference type="ARBA" id="ARBA00016038"/>
    </source>
</evidence>
<evidence type="ECO:0000256" key="3">
    <source>
        <dbReference type="ARBA" id="ARBA00009196"/>
    </source>
</evidence>
<evidence type="ECO:0000256" key="13">
    <source>
        <dbReference type="ARBA" id="ARBA00022801"/>
    </source>
</evidence>
<feature type="region of interest" description="Disordered" evidence="25">
    <location>
        <begin position="442"/>
        <end position="526"/>
    </location>
</feature>
<dbReference type="GO" id="GO:0046872">
    <property type="term" value="F:metal ion binding"/>
    <property type="evidence" value="ECO:0007669"/>
    <property type="project" value="UniProtKB-KW"/>
</dbReference>
<feature type="compositionally biased region" description="Basic and acidic residues" evidence="25">
    <location>
        <begin position="479"/>
        <end position="488"/>
    </location>
</feature>
<feature type="compositionally biased region" description="Basic and acidic residues" evidence="25">
    <location>
        <begin position="1"/>
        <end position="17"/>
    </location>
</feature>
<feature type="active site" description="4-aspartylphosphate intermediate" evidence="22">
    <location>
        <position position="306"/>
    </location>
</feature>
<feature type="binding site" evidence="23">
    <location>
        <position position="173"/>
    </location>
    <ligand>
        <name>ATP</name>
        <dbReference type="ChEBI" id="CHEBI:30616"/>
    </ligand>
</feature>
<dbReference type="SMART" id="SM00090">
    <property type="entry name" value="RIO"/>
    <property type="match status" value="1"/>
</dbReference>
<dbReference type="AlphaFoldDB" id="A0A1W0WYY4"/>
<evidence type="ECO:0000256" key="6">
    <source>
        <dbReference type="ARBA" id="ARBA00022490"/>
    </source>
</evidence>
<dbReference type="GO" id="GO:0016887">
    <property type="term" value="F:ATP hydrolysis activity"/>
    <property type="evidence" value="ECO:0007669"/>
    <property type="project" value="RHEA"/>
</dbReference>
<feature type="compositionally biased region" description="Basic and acidic residues" evidence="25">
    <location>
        <begin position="516"/>
        <end position="526"/>
    </location>
</feature>
<comment type="catalytic activity">
    <reaction evidence="16 21">
        <text>L-threonyl-[protein] + ATP = O-phospho-L-threonyl-[protein] + ADP + H(+)</text>
        <dbReference type="Rhea" id="RHEA:46608"/>
        <dbReference type="Rhea" id="RHEA-COMP:11060"/>
        <dbReference type="Rhea" id="RHEA-COMP:11605"/>
        <dbReference type="ChEBI" id="CHEBI:15378"/>
        <dbReference type="ChEBI" id="CHEBI:30013"/>
        <dbReference type="ChEBI" id="CHEBI:30616"/>
        <dbReference type="ChEBI" id="CHEBI:61977"/>
        <dbReference type="ChEBI" id="CHEBI:456216"/>
        <dbReference type="EC" id="2.7.11.1"/>
    </reaction>
</comment>
<dbReference type="GO" id="GO:0042254">
    <property type="term" value="P:ribosome biogenesis"/>
    <property type="evidence" value="ECO:0007669"/>
    <property type="project" value="UniProtKB-KW"/>
</dbReference>
<keyword evidence="11 21" id="KW-0547">Nucleotide-binding</keyword>
<evidence type="ECO:0000313" key="28">
    <source>
        <dbReference type="Proteomes" id="UP000192578"/>
    </source>
</evidence>
<dbReference type="CDD" id="cd05147">
    <property type="entry name" value="RIO1_euk"/>
    <property type="match status" value="1"/>
</dbReference>
<dbReference type="GO" id="GO:0005737">
    <property type="term" value="C:cytoplasm"/>
    <property type="evidence" value="ECO:0007669"/>
    <property type="project" value="UniProtKB-SubCell"/>
</dbReference>
<evidence type="ECO:0000256" key="16">
    <source>
        <dbReference type="ARBA" id="ARBA00047899"/>
    </source>
</evidence>
<protein>
    <recommendedName>
        <fullName evidence="5 21">Serine/threonine-protein kinase RIO1</fullName>
        <ecNumber evidence="4 21">2.7.11.1</ecNumber>
    </recommendedName>
</protein>
<evidence type="ECO:0000256" key="22">
    <source>
        <dbReference type="PIRSR" id="PIRSR038147-1"/>
    </source>
</evidence>
<feature type="compositionally biased region" description="Basic residues" evidence="25">
    <location>
        <begin position="502"/>
        <end position="515"/>
    </location>
</feature>
<gene>
    <name evidence="27" type="ORF">BV898_05695</name>
</gene>
<feature type="active site" description="Proton acceptor" evidence="22">
    <location>
        <position position="289"/>
    </location>
</feature>
<evidence type="ECO:0000256" key="11">
    <source>
        <dbReference type="ARBA" id="ARBA00022741"/>
    </source>
</evidence>
<comment type="caution">
    <text evidence="27">The sequence shown here is derived from an EMBL/GenBank/DDBJ whole genome shotgun (WGS) entry which is preliminary data.</text>
</comment>
<dbReference type="EC" id="2.7.11.1" evidence="4 21"/>
<evidence type="ECO:0000256" key="15">
    <source>
        <dbReference type="ARBA" id="ARBA00022842"/>
    </source>
</evidence>
<comment type="similarity">
    <text evidence="3 21">Belongs to the protein kinase superfamily. RIO-type Ser/Thr kinase family.</text>
</comment>
<evidence type="ECO:0000256" key="21">
    <source>
        <dbReference type="PIRNR" id="PIRNR038147"/>
    </source>
</evidence>
<dbReference type="GO" id="GO:0004674">
    <property type="term" value="F:protein serine/threonine kinase activity"/>
    <property type="evidence" value="ECO:0007669"/>
    <property type="project" value="UniProtKB-KW"/>
</dbReference>
<reference evidence="28" key="1">
    <citation type="submission" date="2017-01" db="EMBL/GenBank/DDBJ databases">
        <title>Comparative genomics of anhydrobiosis in the tardigrade Hypsibius dujardini.</title>
        <authorList>
            <person name="Yoshida Y."/>
            <person name="Koutsovoulos G."/>
            <person name="Laetsch D."/>
            <person name="Stevens L."/>
            <person name="Kumar S."/>
            <person name="Horikawa D."/>
            <person name="Ishino K."/>
            <person name="Komine S."/>
            <person name="Tomita M."/>
            <person name="Blaxter M."/>
            <person name="Arakawa K."/>
        </authorList>
    </citation>
    <scope>NUCLEOTIDE SEQUENCE [LARGE SCALE GENOMIC DNA]</scope>
    <source>
        <strain evidence="28">Z151</strain>
    </source>
</reference>
<dbReference type="FunFam" id="3.30.200.20:FF:000148">
    <property type="entry name" value="Serine/threonine-protein kinase RIO1"/>
    <property type="match status" value="1"/>
</dbReference>
<evidence type="ECO:0000256" key="17">
    <source>
        <dbReference type="ARBA" id="ARBA00048679"/>
    </source>
</evidence>
<evidence type="ECO:0000256" key="1">
    <source>
        <dbReference type="ARBA" id="ARBA00001946"/>
    </source>
</evidence>
<evidence type="ECO:0000256" key="18">
    <source>
        <dbReference type="ARBA" id="ARBA00049360"/>
    </source>
</evidence>
<dbReference type="InterPro" id="IPR051272">
    <property type="entry name" value="RIO-type_Ser/Thr_kinase"/>
</dbReference>
<evidence type="ECO:0000256" key="2">
    <source>
        <dbReference type="ARBA" id="ARBA00004496"/>
    </source>
</evidence>
<evidence type="ECO:0000256" key="24">
    <source>
        <dbReference type="PIRSR" id="PIRSR038147-3"/>
    </source>
</evidence>
<dbReference type="GO" id="GO:0106310">
    <property type="term" value="F:protein serine kinase activity"/>
    <property type="evidence" value="ECO:0007669"/>
    <property type="project" value="RHEA"/>
</dbReference>
<evidence type="ECO:0000256" key="8">
    <source>
        <dbReference type="ARBA" id="ARBA00022527"/>
    </source>
</evidence>
<dbReference type="InterPro" id="IPR000687">
    <property type="entry name" value="RIO_kinase"/>
</dbReference>
<evidence type="ECO:0000256" key="9">
    <source>
        <dbReference type="ARBA" id="ARBA00022679"/>
    </source>
</evidence>
<evidence type="ECO:0000313" key="27">
    <source>
        <dbReference type="EMBL" id="OQV20409.1"/>
    </source>
</evidence>
<dbReference type="InterPro" id="IPR017407">
    <property type="entry name" value="Ser/Thr_kinase_Rio1"/>
</dbReference>
<evidence type="ECO:0000256" key="14">
    <source>
        <dbReference type="ARBA" id="ARBA00022840"/>
    </source>
</evidence>
<dbReference type="InterPro" id="IPR018935">
    <property type="entry name" value="RIO_kinase_CS"/>
</dbReference>
<comment type="subunit">
    <text evidence="20">Associates with the precursor of the 40S ribosome subunit. Interacts (via its N-terminus) with PRMT5 (via its N-terminus). Interacts with WDR77. Found in a PRMT5 complex composed of PRMT5, WDR77 and RIOK1. Interacts (via its C-terminus) with NCL; this interaction targets NCL for PRTM5 methylation.</text>
</comment>
<dbReference type="EMBL" id="MTYJ01000031">
    <property type="protein sequence ID" value="OQV20409.1"/>
    <property type="molecule type" value="Genomic_DNA"/>
</dbReference>
<dbReference type="InterPro" id="IPR018934">
    <property type="entry name" value="RIO_dom"/>
</dbReference>
<feature type="binding site" evidence="24">
    <location>
        <position position="294"/>
    </location>
    <ligand>
        <name>Mg(2+)</name>
        <dbReference type="ChEBI" id="CHEBI:18420"/>
    </ligand>
</feature>
<comment type="catalytic activity">
    <reaction evidence="18">
        <text>ATP + H2O = ADP + phosphate + H(+)</text>
        <dbReference type="Rhea" id="RHEA:13065"/>
        <dbReference type="ChEBI" id="CHEBI:15377"/>
        <dbReference type="ChEBI" id="CHEBI:15378"/>
        <dbReference type="ChEBI" id="CHEBI:30616"/>
        <dbReference type="ChEBI" id="CHEBI:43474"/>
        <dbReference type="ChEBI" id="CHEBI:456216"/>
    </reaction>
</comment>
<name>A0A1W0WYY4_HYPEX</name>
<evidence type="ECO:0000256" key="7">
    <source>
        <dbReference type="ARBA" id="ARBA00022517"/>
    </source>
</evidence>
<organism evidence="27 28">
    <name type="scientific">Hypsibius exemplaris</name>
    <name type="common">Freshwater tardigrade</name>
    <dbReference type="NCBI Taxonomy" id="2072580"/>
    <lineage>
        <taxon>Eukaryota</taxon>
        <taxon>Metazoa</taxon>
        <taxon>Ecdysozoa</taxon>
        <taxon>Tardigrada</taxon>
        <taxon>Eutardigrada</taxon>
        <taxon>Parachela</taxon>
        <taxon>Hypsibioidea</taxon>
        <taxon>Hypsibiidae</taxon>
        <taxon>Hypsibius</taxon>
    </lineage>
</organism>
<feature type="region of interest" description="Disordered" evidence="25">
    <location>
        <begin position="1"/>
        <end position="24"/>
    </location>
</feature>
<evidence type="ECO:0000256" key="19">
    <source>
        <dbReference type="ARBA" id="ARBA00057025"/>
    </source>
</evidence>
<keyword evidence="6" id="KW-0963">Cytoplasm</keyword>
<comment type="subcellular location">
    <subcellularLocation>
        <location evidence="2">Cytoplasm</location>
    </subcellularLocation>
</comment>
<dbReference type="SUPFAM" id="SSF56112">
    <property type="entry name" value="Protein kinase-like (PK-like)"/>
    <property type="match status" value="1"/>
</dbReference>
<dbReference type="FunFam" id="1.10.510.10:FF:000232">
    <property type="entry name" value="Serine/threonine-protein kinase RIO1"/>
    <property type="match status" value="1"/>
</dbReference>
<dbReference type="InterPro" id="IPR011009">
    <property type="entry name" value="Kinase-like_dom_sf"/>
</dbReference>
<evidence type="ECO:0000256" key="20">
    <source>
        <dbReference type="ARBA" id="ARBA00063876"/>
    </source>
</evidence>
<keyword evidence="15" id="KW-0460">Magnesium</keyword>
<dbReference type="PIRSF" id="PIRSF038147">
    <property type="entry name" value="Ser/Thr_PK_RIO1"/>
    <property type="match status" value="1"/>
</dbReference>
<evidence type="ECO:0000256" key="25">
    <source>
        <dbReference type="SAM" id="MobiDB-lite"/>
    </source>
</evidence>
<evidence type="ECO:0000256" key="4">
    <source>
        <dbReference type="ARBA" id="ARBA00012513"/>
    </source>
</evidence>